<dbReference type="SUPFAM" id="SSF53474">
    <property type="entry name" value="alpha/beta-Hydrolases"/>
    <property type="match status" value="1"/>
</dbReference>
<organism evidence="2 3">
    <name type="scientific">Oleispira antarctica RB-8</name>
    <dbReference type="NCBI Taxonomy" id="698738"/>
    <lineage>
        <taxon>Bacteria</taxon>
        <taxon>Pseudomonadati</taxon>
        <taxon>Pseudomonadota</taxon>
        <taxon>Gammaproteobacteria</taxon>
        <taxon>Oceanospirillales</taxon>
        <taxon>Oceanospirillaceae</taxon>
        <taxon>Oleispira</taxon>
    </lineage>
</organism>
<feature type="signal peptide" evidence="1">
    <location>
        <begin position="1"/>
        <end position="19"/>
    </location>
</feature>
<dbReference type="KEGG" id="oai:OLEAN_C35650"/>
<dbReference type="HOGENOM" id="CLU_010857_0_0_6"/>
<reference evidence="2 3" key="1">
    <citation type="journal article" date="2013" name="Nat. Commun.">
        <title>Genome sequence and functional genomic analysis of the oil-degrading bacterium Oleispira antarctica.</title>
        <authorList>
            <person name="Kube M."/>
            <person name="Chernikova T.N."/>
            <person name="Al-Ramahi Y."/>
            <person name="Beloqui A."/>
            <person name="Lopez-Cortez N."/>
            <person name="Guazzaroni M.E."/>
            <person name="Heipieper H.J."/>
            <person name="Klages S."/>
            <person name="Kotsyurbenko O.R."/>
            <person name="Langer I."/>
            <person name="Nechitaylo T.Y."/>
            <person name="Lunsdorf H."/>
            <person name="Fernandez M."/>
            <person name="Juarez S."/>
            <person name="Ciordia S."/>
            <person name="Singer A."/>
            <person name="Kagan O."/>
            <person name="Egorova O."/>
            <person name="Petit P.A."/>
            <person name="Stogios P."/>
            <person name="Kim Y."/>
            <person name="Tchigvintsev A."/>
            <person name="Flick R."/>
            <person name="Denaro R."/>
            <person name="Genovese M."/>
            <person name="Albar J.P."/>
            <person name="Reva O.N."/>
            <person name="Martinez-Gomariz M."/>
            <person name="Tran H."/>
            <person name="Ferrer M."/>
            <person name="Savchenko A."/>
            <person name="Yakunin A.F."/>
            <person name="Yakimov M.M."/>
            <person name="Golyshina O.V."/>
            <person name="Reinhardt R."/>
            <person name="Golyshin P.N."/>
        </authorList>
    </citation>
    <scope>NUCLEOTIDE SEQUENCE [LARGE SCALE GENOMIC DNA]</scope>
</reference>
<protein>
    <submittedName>
        <fullName evidence="2">Uncharacterized protein</fullName>
    </submittedName>
</protein>
<evidence type="ECO:0000313" key="2">
    <source>
        <dbReference type="EMBL" id="CCK77741.1"/>
    </source>
</evidence>
<dbReference type="OrthoDB" id="5477453at2"/>
<dbReference type="PROSITE" id="PS51257">
    <property type="entry name" value="PROKAR_LIPOPROTEIN"/>
    <property type="match status" value="1"/>
</dbReference>
<dbReference type="Gene3D" id="3.40.50.1820">
    <property type="entry name" value="alpha/beta hydrolase"/>
    <property type="match status" value="1"/>
</dbReference>
<name>R4YR97_OLEAN</name>
<evidence type="ECO:0000313" key="3">
    <source>
        <dbReference type="Proteomes" id="UP000032749"/>
    </source>
</evidence>
<dbReference type="InterPro" id="IPR029058">
    <property type="entry name" value="AB_hydrolase_fold"/>
</dbReference>
<dbReference type="STRING" id="698738.OLEAN_C35650"/>
<evidence type="ECO:0000256" key="1">
    <source>
        <dbReference type="SAM" id="SignalP"/>
    </source>
</evidence>
<accession>R4YR97</accession>
<dbReference type="Proteomes" id="UP000032749">
    <property type="component" value="Chromosome"/>
</dbReference>
<feature type="chain" id="PRO_5004374376" evidence="1">
    <location>
        <begin position="20"/>
        <end position="1009"/>
    </location>
</feature>
<keyword evidence="3" id="KW-1185">Reference proteome</keyword>
<sequence>MVKKTLLSLAIAASTAGLTACNISSTADNNSVSTNPVTAGTAGNLGLTTPVFSPGNSNLPLINDLLFASASITDGTASAGDTQPPVTTALNSIDGASIVAPIDIEFTSNLDAATIDDSFSVNLIKLRNAQDDPRIDALDLSGSIIPVATELWGGNPIDDQGQAVPGVDYSVSFLTLDDGKTSVLRINLINPLEPKTKYIVALTNKIKDSNGDAVAPSSEYNLLSGNLELASAALAPVRTAVQGWESIAGSYITALSAGAVTQDDIVLSYAFTTGGTTDVLTTIAAPQLFVEALASQPTTAESLYLAALKGGAMAGGAPEANATAYARGEWIANVVNPSATAESITLADSANPTAAELDAVKATATYQATIVAYASSPQVISGITATLATPNAQDFDLILAAPNTPVAITATQAGTLSSPVPTLLSDSVKFIQGQIKLPSGLTAPAMTNAAALASGDAATIGGAVKLSYATDSVWSAEDQFNPPSDNMKYDPATGKLTSVGVTEVKDADGNVTGYTGGMTNVTYRYPLVELDQAEYAPVLMTIPSSIDYTAIGGQDCSSFDSDTNKFPTMIYVHGITSDRTSSIGIGTALAINCYVTVAMDLPLHGVAPVANDRNGTPGVNSLTFNIDQTAVTSPYGMAAAAAGTTFANFEERHRNIASQAGTNARVAMDFDGADVSELAGTSGAFFINLGNMGRLRDNMRQAVVDLMHLNATIGSIDVDGDGDGDLDTDKVYLSGNSLGAILGATFVAVNNNPAVQAKNTNLPLIQATVLASPGASLPKMLENSPSFATNILGGLQLAQDSSSLQKFESMMQAALNSVDPINFASTLRTDDTPVMAFNMIGGGDCPNFDLAAGTCGDGTDRIPALFIQAFGGVYPPDHVVPNDDYFKNAATNAYVNVMPGLTYTLNGTATAMQNLESSAMPLAGTSPLAEQMGLTQVNSTNIATATFNKKAYIPFDKGSHVTFVAKDDSATFTTMVTQMLTFFATNGASLQPAAVDGIAAEQTDYQPVQ</sequence>
<keyword evidence="1" id="KW-0732">Signal</keyword>
<gene>
    <name evidence="2" type="ORF">OLEAN_C35650</name>
</gene>
<dbReference type="AlphaFoldDB" id="R4YR97"/>
<dbReference type="EMBL" id="FO203512">
    <property type="protein sequence ID" value="CCK77741.1"/>
    <property type="molecule type" value="Genomic_DNA"/>
</dbReference>
<proteinExistence type="predicted"/>